<dbReference type="Pfam" id="PF00106">
    <property type="entry name" value="adh_short"/>
    <property type="match status" value="2"/>
</dbReference>
<evidence type="ECO:0000256" key="2">
    <source>
        <dbReference type="ARBA" id="ARBA00023002"/>
    </source>
</evidence>
<keyword evidence="7" id="KW-1185">Reference proteome</keyword>
<dbReference type="Gene3D" id="3.40.50.720">
    <property type="entry name" value="NAD(P)-binding Rossmann-like Domain"/>
    <property type="match status" value="1"/>
</dbReference>
<evidence type="ECO:0000313" key="7">
    <source>
        <dbReference type="Proteomes" id="UP000478052"/>
    </source>
</evidence>
<comment type="caution">
    <text evidence="6">The sequence shown here is derived from an EMBL/GenBank/DDBJ whole genome shotgun (WGS) entry which is preliminary data.</text>
</comment>
<dbReference type="CDD" id="cd05356">
    <property type="entry name" value="17beta-HSD1_like_SDR_c"/>
    <property type="match status" value="1"/>
</dbReference>
<dbReference type="PANTHER" id="PTHR43899">
    <property type="entry name" value="RH59310P"/>
    <property type="match status" value="1"/>
</dbReference>
<dbReference type="InterPro" id="IPR051019">
    <property type="entry name" value="VLCFA-Steroid_DH"/>
</dbReference>
<dbReference type="GO" id="GO:0005783">
    <property type="term" value="C:endoplasmic reticulum"/>
    <property type="evidence" value="ECO:0007669"/>
    <property type="project" value="TreeGrafter"/>
</dbReference>
<dbReference type="PANTHER" id="PTHR43899:SF13">
    <property type="entry name" value="RH59310P"/>
    <property type="match status" value="1"/>
</dbReference>
<proteinExistence type="inferred from homology"/>
<evidence type="ECO:0000256" key="5">
    <source>
        <dbReference type="SAM" id="Phobius"/>
    </source>
</evidence>
<dbReference type="AlphaFoldDB" id="A0A6G0ZK11"/>
<dbReference type="InterPro" id="IPR036291">
    <property type="entry name" value="NAD(P)-bd_dom_sf"/>
</dbReference>
<evidence type="ECO:0000256" key="1">
    <source>
        <dbReference type="ARBA" id="ARBA00006484"/>
    </source>
</evidence>
<name>A0A6G0ZK11_APHCR</name>
<feature type="transmembrane region" description="Helical" evidence="5">
    <location>
        <begin position="21"/>
        <end position="43"/>
    </location>
</feature>
<keyword evidence="5" id="KW-1133">Transmembrane helix</keyword>
<keyword evidence="5" id="KW-0472">Membrane</keyword>
<feature type="compositionally biased region" description="Polar residues" evidence="4">
    <location>
        <begin position="453"/>
        <end position="472"/>
    </location>
</feature>
<dbReference type="PRINTS" id="PR00080">
    <property type="entry name" value="SDRFAMILY"/>
</dbReference>
<dbReference type="OrthoDB" id="5545019at2759"/>
<evidence type="ECO:0000256" key="4">
    <source>
        <dbReference type="SAM" id="MobiDB-lite"/>
    </source>
</evidence>
<comment type="similarity">
    <text evidence="1 3">Belongs to the short-chain dehydrogenases/reductases (SDR) family.</text>
</comment>
<gene>
    <name evidence="6" type="ORF">FWK35_00006835</name>
</gene>
<accession>A0A6G0ZK11</accession>
<evidence type="ECO:0000256" key="3">
    <source>
        <dbReference type="RuleBase" id="RU000363"/>
    </source>
</evidence>
<feature type="region of interest" description="Disordered" evidence="4">
    <location>
        <begin position="452"/>
        <end position="472"/>
    </location>
</feature>
<keyword evidence="2" id="KW-0560">Oxidoreductase</keyword>
<dbReference type="EMBL" id="VUJU01000310">
    <property type="protein sequence ID" value="KAF0771336.1"/>
    <property type="molecule type" value="Genomic_DNA"/>
</dbReference>
<dbReference type="InterPro" id="IPR002347">
    <property type="entry name" value="SDR_fam"/>
</dbReference>
<keyword evidence="5" id="KW-0812">Transmembrane</keyword>
<protein>
    <submittedName>
        <fullName evidence="6">Very-long-chain 3-oxoacyl-CoA reductase-like</fullName>
    </submittedName>
</protein>
<dbReference type="GO" id="GO:0016491">
    <property type="term" value="F:oxidoreductase activity"/>
    <property type="evidence" value="ECO:0007669"/>
    <property type="project" value="UniProtKB-KW"/>
</dbReference>
<evidence type="ECO:0000313" key="6">
    <source>
        <dbReference type="EMBL" id="KAF0771336.1"/>
    </source>
</evidence>
<sequence length="472" mass="51108">MTTTTTTESCAMEFLSPFWCWIWWSANITACCVGAAVVIRRLLVPWSCWLGRRALCWCRYALFGAAEPGRPCAPPACRCCGGVNFDDMAGGWAVVTGCTDGIGKEFAMQLADRGMNVALVSRNSDKLRDVAQQIHERHEGRVKTKIVVVDLTSLGGDVPLANSYNEVRQKLGRMDVRLLVNNAGMSYKRPERLLDLAATCTGALPDPCRDMVECNALATVAMCRIVMPLMVGGGDVDGDDGCGGEDASEKTSLRREGGGGGVVINVSSASAQLPCPLISVYGATKAFMEKFSVELAAEYDDADSTSQIAVRCLTPMFVATKMSRIRPTDTVDTSWAYAPSPRSYARHSLRALECHCACGRTAQRRSDSGRSDRNDRPGWLDLAVSAVFDSPWSPLSAGWSGVTTTGYPSHTILVMAINTVRWVFGDEYLSSAAGRMMCGIRDRMASKDLAQMQKPTSSVNFENQSYGSGSHE</sequence>
<dbReference type="PRINTS" id="PR00081">
    <property type="entry name" value="GDHRDH"/>
</dbReference>
<dbReference type="Proteomes" id="UP000478052">
    <property type="component" value="Unassembled WGS sequence"/>
</dbReference>
<reference evidence="6 7" key="1">
    <citation type="submission" date="2019-08" db="EMBL/GenBank/DDBJ databases">
        <title>Whole genome of Aphis craccivora.</title>
        <authorList>
            <person name="Voronova N.V."/>
            <person name="Shulinski R.S."/>
            <person name="Bandarenka Y.V."/>
            <person name="Zhorov D.G."/>
            <person name="Warner D."/>
        </authorList>
    </citation>
    <scope>NUCLEOTIDE SEQUENCE [LARGE SCALE GENOMIC DNA]</scope>
    <source>
        <strain evidence="6">180601</strain>
        <tissue evidence="6">Whole Body</tissue>
    </source>
</reference>
<dbReference type="SUPFAM" id="SSF51735">
    <property type="entry name" value="NAD(P)-binding Rossmann-fold domains"/>
    <property type="match status" value="1"/>
</dbReference>
<organism evidence="6 7">
    <name type="scientific">Aphis craccivora</name>
    <name type="common">Cowpea aphid</name>
    <dbReference type="NCBI Taxonomy" id="307492"/>
    <lineage>
        <taxon>Eukaryota</taxon>
        <taxon>Metazoa</taxon>
        <taxon>Ecdysozoa</taxon>
        <taxon>Arthropoda</taxon>
        <taxon>Hexapoda</taxon>
        <taxon>Insecta</taxon>
        <taxon>Pterygota</taxon>
        <taxon>Neoptera</taxon>
        <taxon>Paraneoptera</taxon>
        <taxon>Hemiptera</taxon>
        <taxon>Sternorrhyncha</taxon>
        <taxon>Aphidomorpha</taxon>
        <taxon>Aphidoidea</taxon>
        <taxon>Aphididae</taxon>
        <taxon>Aphidini</taxon>
        <taxon>Aphis</taxon>
        <taxon>Aphis</taxon>
    </lineage>
</organism>